<keyword evidence="1" id="KW-0812">Transmembrane</keyword>
<evidence type="ECO:0000313" key="2">
    <source>
        <dbReference type="EMBL" id="MVO07866.1"/>
    </source>
</evidence>
<feature type="transmembrane region" description="Helical" evidence="1">
    <location>
        <begin position="12"/>
        <end position="35"/>
    </location>
</feature>
<name>A0A6I4IRH6_9FLAO</name>
<organism evidence="2 3">
    <name type="scientific">Flavobacterium profundi</name>
    <dbReference type="NCBI Taxonomy" id="1774945"/>
    <lineage>
        <taxon>Bacteria</taxon>
        <taxon>Pseudomonadati</taxon>
        <taxon>Bacteroidota</taxon>
        <taxon>Flavobacteriia</taxon>
        <taxon>Flavobacteriales</taxon>
        <taxon>Flavobacteriaceae</taxon>
        <taxon>Flavobacterium</taxon>
    </lineage>
</organism>
<feature type="transmembrane region" description="Helical" evidence="1">
    <location>
        <begin position="136"/>
        <end position="157"/>
    </location>
</feature>
<dbReference type="AlphaFoldDB" id="A0A6I4IRH6"/>
<dbReference type="Proteomes" id="UP000431264">
    <property type="component" value="Unassembled WGS sequence"/>
</dbReference>
<dbReference type="RefSeq" id="WP_140996259.1">
    <property type="nucleotide sequence ID" value="NZ_VDCZ01000001.1"/>
</dbReference>
<keyword evidence="1" id="KW-1133">Transmembrane helix</keyword>
<gene>
    <name evidence="2" type="ORF">GOQ30_01645</name>
</gene>
<protein>
    <submittedName>
        <fullName evidence="2">DUF2975 domain-containing protein</fullName>
    </submittedName>
</protein>
<evidence type="ECO:0000256" key="1">
    <source>
        <dbReference type="SAM" id="Phobius"/>
    </source>
</evidence>
<feature type="transmembrane region" description="Helical" evidence="1">
    <location>
        <begin position="67"/>
        <end position="90"/>
    </location>
</feature>
<proteinExistence type="predicted"/>
<accession>A0A6I4IRH6</accession>
<dbReference type="EMBL" id="WQLW01000001">
    <property type="protein sequence ID" value="MVO07866.1"/>
    <property type="molecule type" value="Genomic_DNA"/>
</dbReference>
<comment type="caution">
    <text evidence="2">The sequence shown here is derived from an EMBL/GenBank/DDBJ whole genome shotgun (WGS) entry which is preliminary data.</text>
</comment>
<feature type="transmembrane region" description="Helical" evidence="1">
    <location>
        <begin position="110"/>
        <end position="130"/>
    </location>
</feature>
<keyword evidence="3" id="KW-1185">Reference proteome</keyword>
<sequence length="171" mass="19809">MKTTRIISILLFYFVRIIAFLYGLTTVYVAIVTIFKTNALRILEQNRFAVCYPFTDKNFILGSAYTFHYITEMLVTLAFYSLFFFGLSNVFQTFKQTKLFTARGVFHLKFFYITNLLMAPIIFSCISINPTEDFPYFAMIVGHAIIGIFAFFIAAIFQQGLHLQTDQDLII</sequence>
<evidence type="ECO:0000313" key="3">
    <source>
        <dbReference type="Proteomes" id="UP000431264"/>
    </source>
</evidence>
<dbReference type="OrthoDB" id="714390at2"/>
<keyword evidence="1" id="KW-0472">Membrane</keyword>
<reference evidence="3" key="1">
    <citation type="submission" date="2019-05" db="EMBL/GenBank/DDBJ databases">
        <title>Flavobacterium profundi sp. nov., isolated from a deep-sea seamount.</title>
        <authorList>
            <person name="Zhang D.-C."/>
        </authorList>
    </citation>
    <scope>NUCLEOTIDE SEQUENCE [LARGE SCALE GENOMIC DNA]</scope>
    <source>
        <strain evidence="3">TP390</strain>
    </source>
</reference>